<evidence type="ECO:0000256" key="3">
    <source>
        <dbReference type="ARBA" id="ARBA00022801"/>
    </source>
</evidence>
<dbReference type="Gene3D" id="2.40.10.10">
    <property type="entry name" value="Trypsin-like serine proteases"/>
    <property type="match status" value="2"/>
</dbReference>
<reference evidence="7 8" key="1">
    <citation type="submission" date="2016-10" db="EMBL/GenBank/DDBJ databases">
        <authorList>
            <person name="de Groot N.N."/>
        </authorList>
    </citation>
    <scope>NUCLEOTIDE SEQUENCE [LARGE SCALE GENOMIC DNA]</scope>
    <source>
        <strain evidence="7 8">DSM 44908</strain>
    </source>
</reference>
<evidence type="ECO:0000256" key="2">
    <source>
        <dbReference type="ARBA" id="ARBA00022670"/>
    </source>
</evidence>
<keyword evidence="5" id="KW-0472">Membrane</keyword>
<dbReference type="EMBL" id="FOJN01000013">
    <property type="protein sequence ID" value="SFA59024.1"/>
    <property type="molecule type" value="Genomic_DNA"/>
</dbReference>
<dbReference type="GO" id="GO:0006508">
    <property type="term" value="P:proteolysis"/>
    <property type="evidence" value="ECO:0007669"/>
    <property type="project" value="UniProtKB-KW"/>
</dbReference>
<evidence type="ECO:0000313" key="7">
    <source>
        <dbReference type="EMBL" id="SFA59024.1"/>
    </source>
</evidence>
<dbReference type="InterPro" id="IPR036034">
    <property type="entry name" value="PDZ_sf"/>
</dbReference>
<evidence type="ECO:0000259" key="6">
    <source>
        <dbReference type="PROSITE" id="PS50106"/>
    </source>
</evidence>
<dbReference type="PROSITE" id="PS50106">
    <property type="entry name" value="PDZ"/>
    <property type="match status" value="1"/>
</dbReference>
<dbReference type="AlphaFoldDB" id="A0A1I0U4S7"/>
<dbReference type="Gene3D" id="2.30.42.10">
    <property type="match status" value="1"/>
</dbReference>
<feature type="transmembrane region" description="Helical" evidence="5">
    <location>
        <begin position="107"/>
        <end position="130"/>
    </location>
</feature>
<feature type="compositionally biased region" description="Basic and acidic residues" evidence="4">
    <location>
        <begin position="1"/>
        <end position="12"/>
    </location>
</feature>
<dbReference type="OrthoDB" id="9758917at2"/>
<keyword evidence="5" id="KW-0812">Transmembrane</keyword>
<accession>A0A1I0U4S7</accession>
<evidence type="ECO:0000256" key="4">
    <source>
        <dbReference type="SAM" id="MobiDB-lite"/>
    </source>
</evidence>
<dbReference type="PANTHER" id="PTHR43343">
    <property type="entry name" value="PEPTIDASE S12"/>
    <property type="match status" value="1"/>
</dbReference>
<evidence type="ECO:0000256" key="5">
    <source>
        <dbReference type="SAM" id="Phobius"/>
    </source>
</evidence>
<dbReference type="Proteomes" id="UP000182054">
    <property type="component" value="Unassembled WGS sequence"/>
</dbReference>
<evidence type="ECO:0000313" key="8">
    <source>
        <dbReference type="Proteomes" id="UP000182054"/>
    </source>
</evidence>
<feature type="domain" description="PDZ" evidence="6">
    <location>
        <begin position="368"/>
        <end position="424"/>
    </location>
</feature>
<comment type="similarity">
    <text evidence="1">Belongs to the peptidase S1C family.</text>
</comment>
<dbReference type="InterPro" id="IPR009003">
    <property type="entry name" value="Peptidase_S1_PA"/>
</dbReference>
<gene>
    <name evidence="7" type="ORF">SAMN05444374_11390</name>
</gene>
<dbReference type="InterPro" id="IPR001940">
    <property type="entry name" value="Peptidase_S1C"/>
</dbReference>
<dbReference type="PRINTS" id="PR00834">
    <property type="entry name" value="PROTEASES2C"/>
</dbReference>
<dbReference type="SUPFAM" id="SSF50156">
    <property type="entry name" value="PDZ domain-like"/>
    <property type="match status" value="1"/>
</dbReference>
<keyword evidence="3" id="KW-0378">Hydrolase</keyword>
<dbReference type="SMART" id="SM00228">
    <property type="entry name" value="PDZ"/>
    <property type="match status" value="1"/>
</dbReference>
<protein>
    <submittedName>
        <fullName evidence="7">Putative serine protease PepD</fullName>
    </submittedName>
</protein>
<dbReference type="InterPro" id="IPR043504">
    <property type="entry name" value="Peptidase_S1_PA_chymotrypsin"/>
</dbReference>
<name>A0A1I0U4S7_9NOCA</name>
<dbReference type="InterPro" id="IPR051201">
    <property type="entry name" value="Chloro_Bact_Ser_Proteases"/>
</dbReference>
<proteinExistence type="inferred from homology"/>
<keyword evidence="2 7" id="KW-0645">Protease</keyword>
<dbReference type="InterPro" id="IPR001478">
    <property type="entry name" value="PDZ"/>
</dbReference>
<feature type="region of interest" description="Disordered" evidence="4">
    <location>
        <begin position="1"/>
        <end position="104"/>
    </location>
</feature>
<dbReference type="Pfam" id="PF13180">
    <property type="entry name" value="PDZ_2"/>
    <property type="match status" value="1"/>
</dbReference>
<dbReference type="GeneID" id="85486984"/>
<dbReference type="GO" id="GO:0004252">
    <property type="term" value="F:serine-type endopeptidase activity"/>
    <property type="evidence" value="ECO:0007669"/>
    <property type="project" value="InterPro"/>
</dbReference>
<sequence>MSDDRNTGEGNRENASGAPGNPAQGGSDDRTSGTGSPQQHPQGGWGGYGGSDPRTQQYGGSAYGQQHPTQQHPTQQFGPYQQAPQYYGAPGPATTPQPSQRKPGRTALVAGAVALALLSGGVGGAVGALATGSSNGGVTNALNQPVTQANQAANAPDGSVQAVAAKVVPSVVQIQVTGRTGEGEGSGVILSSDGLILTNNHVVSGAGAGARLEVSFSDGSTAGATVVGTDPSSDIAVIKAQGRSDLQPIELGTSDGLQVGQGVVAVGSPLGLAGTVTSGIISSLNRPVATSGQSTDQTTVIDAIQTDAAINPGNSGGALVDMSGKLVGINSAIATLGAGASSAESQSGSIGLGFAIPVDQARRIADELVQSGKATQAIIGISVPSRDDANGATVLGVTDGGPAAQAGIPTGAVVTKVDDRVISSGDALIAAVRSHAPGDQVSVTYEQGGRSNTVSVTLGTAPSGGN</sequence>
<dbReference type="SUPFAM" id="SSF50494">
    <property type="entry name" value="Trypsin-like serine proteases"/>
    <property type="match status" value="1"/>
</dbReference>
<feature type="compositionally biased region" description="Low complexity" evidence="4">
    <location>
        <begin position="32"/>
        <end position="42"/>
    </location>
</feature>
<keyword evidence="5" id="KW-1133">Transmembrane helix</keyword>
<dbReference type="Pfam" id="PF13365">
    <property type="entry name" value="Trypsin_2"/>
    <property type="match status" value="1"/>
</dbReference>
<dbReference type="PANTHER" id="PTHR43343:SF3">
    <property type="entry name" value="PROTEASE DO-LIKE 8, CHLOROPLASTIC"/>
    <property type="match status" value="1"/>
</dbReference>
<evidence type="ECO:0000256" key="1">
    <source>
        <dbReference type="ARBA" id="ARBA00010541"/>
    </source>
</evidence>
<organism evidence="7 8">
    <name type="scientific">Rhodococcoides kroppenstedtii</name>
    <dbReference type="NCBI Taxonomy" id="293050"/>
    <lineage>
        <taxon>Bacteria</taxon>
        <taxon>Bacillati</taxon>
        <taxon>Actinomycetota</taxon>
        <taxon>Actinomycetes</taxon>
        <taxon>Mycobacteriales</taxon>
        <taxon>Nocardiaceae</taxon>
        <taxon>Rhodococcoides</taxon>
    </lineage>
</organism>
<feature type="compositionally biased region" description="Low complexity" evidence="4">
    <location>
        <begin position="65"/>
        <end position="76"/>
    </location>
</feature>
<dbReference type="RefSeq" id="WP_074922277.1">
    <property type="nucleotide sequence ID" value="NZ_FOJN01000013.1"/>
</dbReference>